<dbReference type="GO" id="GO:1990904">
    <property type="term" value="C:ribonucleoprotein complex"/>
    <property type="evidence" value="ECO:0007669"/>
    <property type="project" value="UniProtKB-KW"/>
</dbReference>
<evidence type="ECO:0000256" key="5">
    <source>
        <dbReference type="ARBA" id="ARBA00023274"/>
    </source>
</evidence>
<dbReference type="FunFam" id="3.30.70.330:FF:000001">
    <property type="entry name" value="50S ribosomal protein L23"/>
    <property type="match status" value="1"/>
</dbReference>
<dbReference type="SUPFAM" id="SSF54189">
    <property type="entry name" value="Ribosomal proteins S24e, L23 and L15e"/>
    <property type="match status" value="1"/>
</dbReference>
<evidence type="ECO:0000256" key="1">
    <source>
        <dbReference type="ARBA" id="ARBA00006700"/>
    </source>
</evidence>
<keyword evidence="5 6" id="KW-0687">Ribonucleoprotein</keyword>
<dbReference type="STRING" id="1294263.JCM21531_3140"/>
<comment type="function">
    <text evidence="6">One of the early assembly proteins it binds 23S rRNA. One of the proteins that surrounds the polypeptide exit tunnel on the outside of the ribosome. Forms the main docking site for trigger factor binding to the ribosome.</text>
</comment>
<evidence type="ECO:0000256" key="6">
    <source>
        <dbReference type="HAMAP-Rule" id="MF_01369"/>
    </source>
</evidence>
<dbReference type="InterPro" id="IPR013025">
    <property type="entry name" value="Ribosomal_uL23-like"/>
</dbReference>
<keyword evidence="4 6" id="KW-0689">Ribosomal protein</keyword>
<dbReference type="EMBL" id="BAVR01000040">
    <property type="protein sequence ID" value="GAE89599.1"/>
    <property type="molecule type" value="Genomic_DNA"/>
</dbReference>
<evidence type="ECO:0000313" key="8">
    <source>
        <dbReference type="Proteomes" id="UP000019109"/>
    </source>
</evidence>
<organism evidence="7 8">
    <name type="scientific">Acetivibrio straminisolvens JCM 21531</name>
    <dbReference type="NCBI Taxonomy" id="1294263"/>
    <lineage>
        <taxon>Bacteria</taxon>
        <taxon>Bacillati</taxon>
        <taxon>Bacillota</taxon>
        <taxon>Clostridia</taxon>
        <taxon>Eubacteriales</taxon>
        <taxon>Oscillospiraceae</taxon>
        <taxon>Acetivibrio</taxon>
    </lineage>
</organism>
<accession>W4VA31</accession>
<dbReference type="GO" id="GO:0019843">
    <property type="term" value="F:rRNA binding"/>
    <property type="evidence" value="ECO:0007669"/>
    <property type="project" value="UniProtKB-UniRule"/>
</dbReference>
<evidence type="ECO:0000313" key="7">
    <source>
        <dbReference type="EMBL" id="GAE89599.1"/>
    </source>
</evidence>
<dbReference type="GO" id="GO:0005840">
    <property type="term" value="C:ribosome"/>
    <property type="evidence" value="ECO:0007669"/>
    <property type="project" value="UniProtKB-KW"/>
</dbReference>
<name>W4VA31_9FIRM</name>
<dbReference type="OrthoDB" id="9793353at2"/>
<dbReference type="InterPro" id="IPR012678">
    <property type="entry name" value="Ribosomal_uL23/eL15/eS24_sf"/>
</dbReference>
<dbReference type="AlphaFoldDB" id="W4VA31"/>
<evidence type="ECO:0000256" key="2">
    <source>
        <dbReference type="ARBA" id="ARBA00022730"/>
    </source>
</evidence>
<dbReference type="Gene3D" id="3.30.70.330">
    <property type="match status" value="1"/>
</dbReference>
<dbReference type="Pfam" id="PF00276">
    <property type="entry name" value="Ribosomal_L23"/>
    <property type="match status" value="1"/>
</dbReference>
<dbReference type="Proteomes" id="UP000019109">
    <property type="component" value="Unassembled WGS sequence"/>
</dbReference>
<protein>
    <recommendedName>
        <fullName evidence="6">Large ribosomal subunit protein uL23</fullName>
    </recommendedName>
</protein>
<dbReference type="NCBIfam" id="NF004363">
    <property type="entry name" value="PRK05738.2-4"/>
    <property type="match status" value="1"/>
</dbReference>
<comment type="similarity">
    <text evidence="1 6">Belongs to the universal ribosomal protein uL23 family.</text>
</comment>
<dbReference type="InterPro" id="IPR012677">
    <property type="entry name" value="Nucleotide-bd_a/b_plait_sf"/>
</dbReference>
<dbReference type="RefSeq" id="WP_038289974.1">
    <property type="nucleotide sequence ID" value="NZ_BAVR01000040.1"/>
</dbReference>
<comment type="subunit">
    <text evidence="6">Part of the 50S ribosomal subunit. Contacts protein L29, and trigger factor when it is bound to the ribosome.</text>
</comment>
<comment type="caution">
    <text evidence="7">The sequence shown here is derived from an EMBL/GenBank/DDBJ whole genome shotgun (WGS) entry which is preliminary data.</text>
</comment>
<dbReference type="HAMAP" id="MF_01369_B">
    <property type="entry name" value="Ribosomal_uL23_B"/>
    <property type="match status" value="1"/>
</dbReference>
<dbReference type="PANTHER" id="PTHR11620">
    <property type="entry name" value="60S RIBOSOMAL PROTEIN L23A"/>
    <property type="match status" value="1"/>
</dbReference>
<evidence type="ECO:0000256" key="3">
    <source>
        <dbReference type="ARBA" id="ARBA00022884"/>
    </source>
</evidence>
<proteinExistence type="inferred from homology"/>
<keyword evidence="8" id="KW-1185">Reference proteome</keyword>
<keyword evidence="3 6" id="KW-0694">RNA-binding</keyword>
<evidence type="ECO:0000256" key="4">
    <source>
        <dbReference type="ARBA" id="ARBA00022980"/>
    </source>
</evidence>
<keyword evidence="2 6" id="KW-0699">rRNA-binding</keyword>
<dbReference type="GO" id="GO:0003735">
    <property type="term" value="F:structural constituent of ribosome"/>
    <property type="evidence" value="ECO:0007669"/>
    <property type="project" value="InterPro"/>
</dbReference>
<reference evidence="7" key="1">
    <citation type="journal article" date="2014" name="Genome Announc.">
        <title>Draft Genome Sequence of Clostridium straminisolvens Strain JCM 21531T, Isolated from a Cellulose-Degrading Bacterial Community.</title>
        <authorList>
            <person name="Yuki M."/>
            <person name="Oshima K."/>
            <person name="Suda W."/>
            <person name="Sakamoto M."/>
            <person name="Kitamura K."/>
            <person name="Iida T."/>
            <person name="Hattori M."/>
            <person name="Ohkuma M."/>
        </authorList>
    </citation>
    <scope>NUCLEOTIDE SEQUENCE [LARGE SCALE GENOMIC DNA]</scope>
    <source>
        <strain evidence="7">JCM 21531</strain>
    </source>
</reference>
<dbReference type="GO" id="GO:0006412">
    <property type="term" value="P:translation"/>
    <property type="evidence" value="ECO:0007669"/>
    <property type="project" value="UniProtKB-UniRule"/>
</dbReference>
<sequence>MRAAEDIIKRPYITEKSNAEIADGKYTFIVDVKATKTEIRQAVEKLFQVKVLKVNTVKYDGKQKRMGVHEGFRPDWKKAIVKIDTNPNPVTYLAKGGKTTTTTKKYKTSIEEFGAAQ</sequence>
<gene>
    <name evidence="6" type="primary">rplW</name>
    <name evidence="7" type="ORF">JCM21531_3140</name>
</gene>